<keyword evidence="4" id="KW-0723">Serine/threonine-protein kinase</keyword>
<evidence type="ECO:0000313" key="17">
    <source>
        <dbReference type="EMBL" id="KAG9396810.1"/>
    </source>
</evidence>
<dbReference type="GO" id="GO:0046872">
    <property type="term" value="F:metal ion binding"/>
    <property type="evidence" value="ECO:0007669"/>
    <property type="project" value="UniProtKB-KW"/>
</dbReference>
<keyword evidence="10" id="KW-0460">Magnesium</keyword>
<evidence type="ECO:0000256" key="7">
    <source>
        <dbReference type="ARBA" id="ARBA00022741"/>
    </source>
</evidence>
<keyword evidence="5" id="KW-0808">Transferase</keyword>
<evidence type="ECO:0000313" key="18">
    <source>
        <dbReference type="Proteomes" id="UP000717585"/>
    </source>
</evidence>
<evidence type="ECO:0000256" key="11">
    <source>
        <dbReference type="ARBA" id="ARBA00047899"/>
    </source>
</evidence>
<proteinExistence type="inferred from homology"/>
<gene>
    <name evidence="17" type="ORF">J8273_1853</name>
</gene>
<comment type="caution">
    <text evidence="17">The sequence shown here is derived from an EMBL/GenBank/DDBJ whole genome shotgun (WGS) entry which is preliminary data.</text>
</comment>
<keyword evidence="6" id="KW-0479">Metal-binding</keyword>
<dbReference type="GO" id="GO:0005829">
    <property type="term" value="C:cytosol"/>
    <property type="evidence" value="ECO:0007669"/>
    <property type="project" value="TreeGrafter"/>
</dbReference>
<dbReference type="InterPro" id="IPR036388">
    <property type="entry name" value="WH-like_DNA-bd_sf"/>
</dbReference>
<dbReference type="SUPFAM" id="SSF46785">
    <property type="entry name" value="Winged helix' DNA-binding domain"/>
    <property type="match status" value="1"/>
</dbReference>
<dbReference type="InterPro" id="IPR018934">
    <property type="entry name" value="RIO_dom"/>
</dbReference>
<dbReference type="InterPro" id="IPR011009">
    <property type="entry name" value="Kinase-like_dom_sf"/>
</dbReference>
<comment type="catalytic activity">
    <reaction evidence="12">
        <text>L-seryl-[protein] + ATP = O-phospho-L-seryl-[protein] + ADP + H(+)</text>
        <dbReference type="Rhea" id="RHEA:17989"/>
        <dbReference type="Rhea" id="RHEA-COMP:9863"/>
        <dbReference type="Rhea" id="RHEA-COMP:11604"/>
        <dbReference type="ChEBI" id="CHEBI:15378"/>
        <dbReference type="ChEBI" id="CHEBI:29999"/>
        <dbReference type="ChEBI" id="CHEBI:30616"/>
        <dbReference type="ChEBI" id="CHEBI:83421"/>
        <dbReference type="ChEBI" id="CHEBI:456216"/>
        <dbReference type="EC" id="2.7.11.1"/>
    </reaction>
</comment>
<dbReference type="FunFam" id="1.10.10.10:FF:000053">
    <property type="entry name" value="Serine/threonine-protein kinase RIO2"/>
    <property type="match status" value="1"/>
</dbReference>
<organism evidence="17 18">
    <name type="scientific">Carpediemonas membranifera</name>
    <dbReference type="NCBI Taxonomy" id="201153"/>
    <lineage>
        <taxon>Eukaryota</taxon>
        <taxon>Metamonada</taxon>
        <taxon>Carpediemonas-like organisms</taxon>
        <taxon>Carpediemonas</taxon>
    </lineage>
</organism>
<dbReference type="PANTHER" id="PTHR45852:SF1">
    <property type="entry name" value="SERINE_THREONINE-PROTEIN KINASE RIO2"/>
    <property type="match status" value="1"/>
</dbReference>
<dbReference type="GO" id="GO:0005524">
    <property type="term" value="F:ATP binding"/>
    <property type="evidence" value="ECO:0007669"/>
    <property type="project" value="UniProtKB-KW"/>
</dbReference>
<evidence type="ECO:0000256" key="4">
    <source>
        <dbReference type="ARBA" id="ARBA00022527"/>
    </source>
</evidence>
<dbReference type="PANTHER" id="PTHR45852">
    <property type="entry name" value="SER/THR-PROTEIN KINASE RIO2"/>
    <property type="match status" value="1"/>
</dbReference>
<evidence type="ECO:0000256" key="14">
    <source>
        <dbReference type="ARBA" id="ARBA00068837"/>
    </source>
</evidence>
<dbReference type="Gene3D" id="1.10.10.10">
    <property type="entry name" value="Winged helix-like DNA-binding domain superfamily/Winged helix DNA-binding domain"/>
    <property type="match status" value="1"/>
</dbReference>
<evidence type="ECO:0000256" key="13">
    <source>
        <dbReference type="ARBA" id="ARBA00068353"/>
    </source>
</evidence>
<evidence type="ECO:0000256" key="15">
    <source>
        <dbReference type="SAM" id="MobiDB-lite"/>
    </source>
</evidence>
<evidence type="ECO:0000256" key="2">
    <source>
        <dbReference type="ARBA" id="ARBA00009196"/>
    </source>
</evidence>
<accession>A0A8J6B255</accession>
<dbReference type="SMART" id="SM00090">
    <property type="entry name" value="RIO"/>
    <property type="match status" value="1"/>
</dbReference>
<dbReference type="SUPFAM" id="SSF56112">
    <property type="entry name" value="Protein kinase-like (PK-like)"/>
    <property type="match status" value="1"/>
</dbReference>
<feature type="compositionally biased region" description="Acidic residues" evidence="15">
    <location>
        <begin position="324"/>
        <end position="334"/>
    </location>
</feature>
<comment type="cofactor">
    <cofactor evidence="1">
        <name>Mg(2+)</name>
        <dbReference type="ChEBI" id="CHEBI:18420"/>
    </cofactor>
</comment>
<comment type="similarity">
    <text evidence="2">Belongs to the protein kinase superfamily. RIO-type Ser/Thr kinase family.</text>
</comment>
<dbReference type="Pfam" id="PF09202">
    <property type="entry name" value="Rio2_N"/>
    <property type="match status" value="1"/>
</dbReference>
<protein>
    <recommendedName>
        <fullName evidence="13">Serine/threonine-protein kinase RIO2</fullName>
        <ecNumber evidence="3">2.7.11.1</ecNumber>
    </recommendedName>
    <alternativeName>
        <fullName evidence="14">Serine/threonine-protein kinase rio2</fullName>
    </alternativeName>
</protein>
<dbReference type="InterPro" id="IPR030484">
    <property type="entry name" value="Rio2"/>
</dbReference>
<evidence type="ECO:0000256" key="12">
    <source>
        <dbReference type="ARBA" id="ARBA00048679"/>
    </source>
</evidence>
<dbReference type="Gene3D" id="1.10.510.10">
    <property type="entry name" value="Transferase(Phosphotransferase) domain 1"/>
    <property type="match status" value="1"/>
</dbReference>
<dbReference type="EMBL" id="JAHDYR010000005">
    <property type="protein sequence ID" value="KAG9396810.1"/>
    <property type="molecule type" value="Genomic_DNA"/>
</dbReference>
<evidence type="ECO:0000259" key="16">
    <source>
        <dbReference type="SMART" id="SM00090"/>
    </source>
</evidence>
<evidence type="ECO:0000256" key="6">
    <source>
        <dbReference type="ARBA" id="ARBA00022723"/>
    </source>
</evidence>
<evidence type="ECO:0000256" key="8">
    <source>
        <dbReference type="ARBA" id="ARBA00022777"/>
    </source>
</evidence>
<comment type="catalytic activity">
    <reaction evidence="11">
        <text>L-threonyl-[protein] + ATP = O-phospho-L-threonyl-[protein] + ADP + H(+)</text>
        <dbReference type="Rhea" id="RHEA:46608"/>
        <dbReference type="Rhea" id="RHEA-COMP:11060"/>
        <dbReference type="Rhea" id="RHEA-COMP:11605"/>
        <dbReference type="ChEBI" id="CHEBI:15378"/>
        <dbReference type="ChEBI" id="CHEBI:30013"/>
        <dbReference type="ChEBI" id="CHEBI:30616"/>
        <dbReference type="ChEBI" id="CHEBI:61977"/>
        <dbReference type="ChEBI" id="CHEBI:456216"/>
        <dbReference type="EC" id="2.7.11.1"/>
    </reaction>
</comment>
<dbReference type="CDD" id="cd05144">
    <property type="entry name" value="RIO2_C"/>
    <property type="match status" value="1"/>
</dbReference>
<evidence type="ECO:0000256" key="3">
    <source>
        <dbReference type="ARBA" id="ARBA00012513"/>
    </source>
</evidence>
<evidence type="ECO:0000256" key="9">
    <source>
        <dbReference type="ARBA" id="ARBA00022840"/>
    </source>
</evidence>
<sequence>MKLDVETMQYLEPEDYRCLTAIEQGMKNHEWVPMPLIERIADIRRGGVSKIVNDLLRRKLVQHIGGRNDGYHLTYEGYDYLALHAFYKRGKLTGLGSKLGVGKEADIYMAQDADGNHLVVKFQRLGRTSFRAVKNKRDYHGNRKSPNWLYLSRLAALKEFAYMKVLYDNGFPTPTPVDVNRHAVVMSQVDGFNMNTIANMAHPEMVYDGLMALIVRMAQHGVVHGDFNEFNLLIGQDEKITMIDFPQMLAIDHKEAREYFERDVGCIQIVFKRKFGFESTKPAPQFDEVTEAIVMKDLAIRKEIRRSGITDKISEMVSKAVREDEAEGGDEEDSAVNNSD</sequence>
<dbReference type="Pfam" id="PF01163">
    <property type="entry name" value="RIO1"/>
    <property type="match status" value="1"/>
</dbReference>
<dbReference type="InterPro" id="IPR036390">
    <property type="entry name" value="WH_DNA-bd_sf"/>
</dbReference>
<feature type="region of interest" description="Disordered" evidence="15">
    <location>
        <begin position="320"/>
        <end position="340"/>
    </location>
</feature>
<dbReference type="Gene3D" id="3.30.200.20">
    <property type="entry name" value="Phosphorylase Kinase, domain 1"/>
    <property type="match status" value="1"/>
</dbReference>
<name>A0A8J6B255_9EUKA</name>
<dbReference type="InterPro" id="IPR018935">
    <property type="entry name" value="RIO_kinase_CS"/>
</dbReference>
<keyword evidence="18" id="KW-1185">Reference proteome</keyword>
<evidence type="ECO:0000256" key="10">
    <source>
        <dbReference type="ARBA" id="ARBA00022842"/>
    </source>
</evidence>
<dbReference type="FunFam" id="3.30.200.20:FF:000052">
    <property type="entry name" value="Serine/threonine-protein kinase RIO2"/>
    <property type="match status" value="1"/>
</dbReference>
<dbReference type="InterPro" id="IPR000687">
    <property type="entry name" value="RIO_kinase"/>
</dbReference>
<feature type="domain" description="RIO kinase" evidence="16">
    <location>
        <begin position="65"/>
        <end position="291"/>
    </location>
</feature>
<dbReference type="Proteomes" id="UP000717585">
    <property type="component" value="Unassembled WGS sequence"/>
</dbReference>
<dbReference type="GO" id="GO:0005634">
    <property type="term" value="C:nucleus"/>
    <property type="evidence" value="ECO:0007669"/>
    <property type="project" value="TreeGrafter"/>
</dbReference>
<keyword evidence="9" id="KW-0067">ATP-binding</keyword>
<evidence type="ECO:0000256" key="1">
    <source>
        <dbReference type="ARBA" id="ARBA00001946"/>
    </source>
</evidence>
<dbReference type="GO" id="GO:0004674">
    <property type="term" value="F:protein serine/threonine kinase activity"/>
    <property type="evidence" value="ECO:0007669"/>
    <property type="project" value="UniProtKB-KW"/>
</dbReference>
<dbReference type="EC" id="2.7.11.1" evidence="3"/>
<keyword evidence="7" id="KW-0547">Nucleotide-binding</keyword>
<keyword evidence="8" id="KW-0418">Kinase</keyword>
<dbReference type="AlphaFoldDB" id="A0A8J6B255"/>
<evidence type="ECO:0000256" key="5">
    <source>
        <dbReference type="ARBA" id="ARBA00022679"/>
    </source>
</evidence>
<dbReference type="GO" id="GO:0030490">
    <property type="term" value="P:maturation of SSU-rRNA"/>
    <property type="evidence" value="ECO:0007669"/>
    <property type="project" value="TreeGrafter"/>
</dbReference>
<dbReference type="OrthoDB" id="10258631at2759"/>
<dbReference type="PROSITE" id="PS01245">
    <property type="entry name" value="RIO1"/>
    <property type="match status" value="1"/>
</dbReference>
<reference evidence="17" key="1">
    <citation type="submission" date="2021-05" db="EMBL/GenBank/DDBJ databases">
        <title>A free-living protist that lacks canonical eukaryotic 1 DNA replication and segregation systems.</title>
        <authorList>
            <person name="Salas-Leiva D.E."/>
            <person name="Tromer E.C."/>
            <person name="Curtis B.A."/>
            <person name="Jerlstrom-Hultqvist J."/>
            <person name="Kolisko M."/>
            <person name="Yi Z."/>
            <person name="Salas-Leiva J.S."/>
            <person name="Gallot-Lavallee L."/>
            <person name="Kops G.J.P.L."/>
            <person name="Archibald J.M."/>
            <person name="Simpson A.G.B."/>
            <person name="Roger A.J."/>
        </authorList>
    </citation>
    <scope>NUCLEOTIDE SEQUENCE</scope>
    <source>
        <strain evidence="17">BICM</strain>
    </source>
</reference>
<dbReference type="GO" id="GO:0030688">
    <property type="term" value="C:preribosome, small subunit precursor"/>
    <property type="evidence" value="ECO:0007669"/>
    <property type="project" value="TreeGrafter"/>
</dbReference>
<dbReference type="InterPro" id="IPR015285">
    <property type="entry name" value="RIO2_wHTH_N"/>
</dbReference>